<dbReference type="AlphaFoldDB" id="A0A9W8ANF8"/>
<dbReference type="SUPFAM" id="SSF54001">
    <property type="entry name" value="Cysteine proteinases"/>
    <property type="match status" value="1"/>
</dbReference>
<name>A0A9W8ANF8_9FUNG</name>
<dbReference type="EC" id="3.4.22.-" evidence="10"/>
<comment type="catalytic activity">
    <reaction evidence="9">
        <text>[protein]-C-terminal L-amino acid-glycyl-phosphatidylethanolamide + H2O = [protein]-C-terminal L-amino acid-glycine + a 1,2-diacyl-sn-glycero-3-phosphoethanolamine</text>
        <dbReference type="Rhea" id="RHEA:67548"/>
        <dbReference type="Rhea" id="RHEA-COMP:17323"/>
        <dbReference type="Rhea" id="RHEA-COMP:17324"/>
        <dbReference type="ChEBI" id="CHEBI:15377"/>
        <dbReference type="ChEBI" id="CHEBI:64612"/>
        <dbReference type="ChEBI" id="CHEBI:172940"/>
        <dbReference type="ChEBI" id="CHEBI:172941"/>
    </reaction>
    <physiologicalReaction direction="left-to-right" evidence="9">
        <dbReference type="Rhea" id="RHEA:67549"/>
    </physiologicalReaction>
</comment>
<evidence type="ECO:0000256" key="2">
    <source>
        <dbReference type="ARBA" id="ARBA00022448"/>
    </source>
</evidence>
<evidence type="ECO:0000313" key="13">
    <source>
        <dbReference type="EMBL" id="KAJ1949429.1"/>
    </source>
</evidence>
<sequence length="177" mass="19422">MGHGRPPALYSQPATPSATSVASPTWVSPIASTDGTFLSSYTSDSGWGCMHRSSQMLVARGYWHLLLGPTWRPQAGLVSAEEMGRYFEILSWFVSDYGPHMPYAIQRMSLEGIRAPFHVPIGGWFGPSVAAHVLKRLAHAEHKNNPVHVEVCTDQLVIPEAILNQLPSPESETHHLA</sequence>
<keyword evidence="14" id="KW-1185">Reference proteome</keyword>
<dbReference type="GO" id="GO:0019786">
    <property type="term" value="F:protein-phosphatidylethanolamide deconjugating activity"/>
    <property type="evidence" value="ECO:0007669"/>
    <property type="project" value="InterPro"/>
</dbReference>
<feature type="compositionally biased region" description="Polar residues" evidence="11">
    <location>
        <begin position="12"/>
        <end position="22"/>
    </location>
</feature>
<keyword evidence="10" id="KW-0539">Nucleus</keyword>
<dbReference type="GO" id="GO:0034727">
    <property type="term" value="P:piecemeal microautophagy of the nucleus"/>
    <property type="evidence" value="ECO:0007669"/>
    <property type="project" value="TreeGrafter"/>
</dbReference>
<keyword evidence="3 10" id="KW-0963">Cytoplasm</keyword>
<evidence type="ECO:0000256" key="10">
    <source>
        <dbReference type="RuleBase" id="RU363115"/>
    </source>
</evidence>
<feature type="non-terminal residue" evidence="13">
    <location>
        <position position="177"/>
    </location>
</feature>
<evidence type="ECO:0000256" key="6">
    <source>
        <dbReference type="ARBA" id="ARBA00022807"/>
    </source>
</evidence>
<comment type="function">
    <text evidence="10">Required for selective autophagic degradation of the nucleus (nucleophagy) as well as for mitophagy which contributes to regulate mitochondrial quantity and quality by eliminating the mitochondria to a basal level to fulfill cellular energy requirements and preventing excess ROS production.</text>
</comment>
<keyword evidence="5 10" id="KW-0378">Hydrolase</keyword>
<evidence type="ECO:0000256" key="7">
    <source>
        <dbReference type="ARBA" id="ARBA00022927"/>
    </source>
</evidence>
<dbReference type="GO" id="GO:0016485">
    <property type="term" value="P:protein processing"/>
    <property type="evidence" value="ECO:0007669"/>
    <property type="project" value="TreeGrafter"/>
</dbReference>
<evidence type="ECO:0000256" key="11">
    <source>
        <dbReference type="SAM" id="MobiDB-lite"/>
    </source>
</evidence>
<dbReference type="GO" id="GO:0004197">
    <property type="term" value="F:cysteine-type endopeptidase activity"/>
    <property type="evidence" value="ECO:0007669"/>
    <property type="project" value="TreeGrafter"/>
</dbReference>
<feature type="domain" description="Peptidase C54 catalytic" evidence="12">
    <location>
        <begin position="39"/>
        <end position="162"/>
    </location>
</feature>
<accession>A0A9W8ANF8</accession>
<comment type="similarity">
    <text evidence="1 10">Belongs to the peptidase C54 family.</text>
</comment>
<evidence type="ECO:0000256" key="4">
    <source>
        <dbReference type="ARBA" id="ARBA00022670"/>
    </source>
</evidence>
<dbReference type="PANTHER" id="PTHR22624:SF49">
    <property type="entry name" value="CYSTEINE PROTEASE"/>
    <property type="match status" value="1"/>
</dbReference>
<dbReference type="PANTHER" id="PTHR22624">
    <property type="entry name" value="CYSTEINE PROTEASE ATG4"/>
    <property type="match status" value="1"/>
</dbReference>
<dbReference type="GO" id="GO:0035973">
    <property type="term" value="P:aggrephagy"/>
    <property type="evidence" value="ECO:0007669"/>
    <property type="project" value="TreeGrafter"/>
</dbReference>
<feature type="region of interest" description="Disordered" evidence="11">
    <location>
        <begin position="1"/>
        <end position="22"/>
    </location>
</feature>
<dbReference type="InterPro" id="IPR046792">
    <property type="entry name" value="Peptidase_C54_cat"/>
</dbReference>
<keyword evidence="2" id="KW-0813">Transport</keyword>
<dbReference type="GO" id="GO:0000423">
    <property type="term" value="P:mitophagy"/>
    <property type="evidence" value="ECO:0007669"/>
    <property type="project" value="TreeGrafter"/>
</dbReference>
<keyword evidence="8" id="KW-0072">Autophagy</keyword>
<dbReference type="GO" id="GO:0015031">
    <property type="term" value="P:protein transport"/>
    <property type="evidence" value="ECO:0007669"/>
    <property type="project" value="UniProtKB-KW"/>
</dbReference>
<dbReference type="InterPro" id="IPR038765">
    <property type="entry name" value="Papain-like_cys_pep_sf"/>
</dbReference>
<keyword evidence="4 10" id="KW-0645">Protease</keyword>
<proteinExistence type="inferred from homology"/>
<dbReference type="Pfam" id="PF03416">
    <property type="entry name" value="Peptidase_C54"/>
    <property type="match status" value="1"/>
</dbReference>
<keyword evidence="6" id="KW-0788">Thiol protease</keyword>
<comment type="subcellular location">
    <subcellularLocation>
        <location evidence="10">Nucleus</location>
    </subcellularLocation>
    <subcellularLocation>
        <location evidence="10">Cytoplasm</location>
    </subcellularLocation>
</comment>
<comment type="caution">
    <text evidence="13">The sequence shown here is derived from an EMBL/GenBank/DDBJ whole genome shotgun (WGS) entry which is preliminary data.</text>
</comment>
<dbReference type="Proteomes" id="UP001150925">
    <property type="component" value="Unassembled WGS sequence"/>
</dbReference>
<dbReference type="OrthoDB" id="2960936at2759"/>
<evidence type="ECO:0000313" key="14">
    <source>
        <dbReference type="Proteomes" id="UP001150925"/>
    </source>
</evidence>
<protein>
    <recommendedName>
        <fullName evidence="10">Cysteine protease</fullName>
        <ecNumber evidence="10">3.4.22.-</ecNumber>
    </recommendedName>
</protein>
<dbReference type="GO" id="GO:0005634">
    <property type="term" value="C:nucleus"/>
    <property type="evidence" value="ECO:0007669"/>
    <property type="project" value="UniProtKB-SubCell"/>
</dbReference>
<evidence type="ECO:0000259" key="12">
    <source>
        <dbReference type="Pfam" id="PF03416"/>
    </source>
</evidence>
<evidence type="ECO:0000256" key="9">
    <source>
        <dbReference type="ARBA" id="ARBA00029362"/>
    </source>
</evidence>
<keyword evidence="7" id="KW-0653">Protein transport</keyword>
<organism evidence="13 14">
    <name type="scientific">Dispira parvispora</name>
    <dbReference type="NCBI Taxonomy" id="1520584"/>
    <lineage>
        <taxon>Eukaryota</taxon>
        <taxon>Fungi</taxon>
        <taxon>Fungi incertae sedis</taxon>
        <taxon>Zoopagomycota</taxon>
        <taxon>Kickxellomycotina</taxon>
        <taxon>Dimargaritomycetes</taxon>
        <taxon>Dimargaritales</taxon>
        <taxon>Dimargaritaceae</taxon>
        <taxon>Dispira</taxon>
    </lineage>
</organism>
<dbReference type="EMBL" id="JANBPY010004020">
    <property type="protein sequence ID" value="KAJ1949429.1"/>
    <property type="molecule type" value="Genomic_DNA"/>
</dbReference>
<dbReference type="InterPro" id="IPR005078">
    <property type="entry name" value="Peptidase_C54"/>
</dbReference>
<dbReference type="GO" id="GO:0005737">
    <property type="term" value="C:cytoplasm"/>
    <property type="evidence" value="ECO:0007669"/>
    <property type="project" value="UniProtKB-SubCell"/>
</dbReference>
<reference evidence="13" key="1">
    <citation type="submission" date="2022-07" db="EMBL/GenBank/DDBJ databases">
        <title>Phylogenomic reconstructions and comparative analyses of Kickxellomycotina fungi.</title>
        <authorList>
            <person name="Reynolds N.K."/>
            <person name="Stajich J.E."/>
            <person name="Barry K."/>
            <person name="Grigoriev I.V."/>
            <person name="Crous P."/>
            <person name="Smith M.E."/>
        </authorList>
    </citation>
    <scope>NUCLEOTIDE SEQUENCE</scope>
    <source>
        <strain evidence="13">RSA 1196</strain>
    </source>
</reference>
<evidence type="ECO:0000256" key="8">
    <source>
        <dbReference type="ARBA" id="ARBA00023006"/>
    </source>
</evidence>
<evidence type="ECO:0000256" key="3">
    <source>
        <dbReference type="ARBA" id="ARBA00022490"/>
    </source>
</evidence>
<evidence type="ECO:0000256" key="5">
    <source>
        <dbReference type="ARBA" id="ARBA00022801"/>
    </source>
</evidence>
<gene>
    <name evidence="13" type="primary">ATG4_2</name>
    <name evidence="13" type="ORF">IWQ62_006735</name>
</gene>
<dbReference type="GO" id="GO:0000045">
    <property type="term" value="P:autophagosome assembly"/>
    <property type="evidence" value="ECO:0007669"/>
    <property type="project" value="TreeGrafter"/>
</dbReference>
<evidence type="ECO:0000256" key="1">
    <source>
        <dbReference type="ARBA" id="ARBA00010958"/>
    </source>
</evidence>